<name>A0AAN8QG30_9TELE</name>
<feature type="compositionally biased region" description="Basic and acidic residues" evidence="1">
    <location>
        <begin position="293"/>
        <end position="309"/>
    </location>
</feature>
<feature type="compositionally biased region" description="Gly residues" evidence="1">
    <location>
        <begin position="157"/>
        <end position="166"/>
    </location>
</feature>
<protein>
    <submittedName>
        <fullName evidence="2">Uncharacterized protein</fullName>
    </submittedName>
</protein>
<comment type="caution">
    <text evidence="2">The sequence shown here is derived from an EMBL/GenBank/DDBJ whole genome shotgun (WGS) entry which is preliminary data.</text>
</comment>
<sequence>MQKSSKLTDRTGTAYPASLLSQGAGLGRLSPGSWASSTTSGSCPAFMHFCLEESDVSSRSSPCSLTSSPNPSSAQSSSNSSRISSSSEAYDSPDSWSSGATCLRHSSISKLSQEVLQARLSSPSSARGPHGGTRAHRLQGGACCLVGLHEGAVQAAPGGGGGGLGRGRGRGRGRRAGSVYSLTSSSQYTTTAISISSSCNTINTSVCYCWLEQKVEAKLKFSQFLDDVSGRVLVPGNLEAFRKLPPPPPPQRSSSLSPRTSLSTTTESRDVIQVEYRWSSSPPCSVTQQRSTRPGERRQEERDPVETPVEKTYLETNIDSGRREDELKDIKMKKEKMLSTLERERRMGGTAPPPEFRQDTLRRWRNTSPVLWDEGLVMRYPYRSISLPRGINMVPDEEMNTIR</sequence>
<dbReference type="EMBL" id="JAGTTL010000031">
    <property type="protein sequence ID" value="KAK6297726.1"/>
    <property type="molecule type" value="Genomic_DNA"/>
</dbReference>
<feature type="region of interest" description="Disordered" evidence="1">
    <location>
        <begin position="240"/>
        <end position="309"/>
    </location>
</feature>
<feature type="compositionally biased region" description="Polar residues" evidence="1">
    <location>
        <begin position="278"/>
        <end position="292"/>
    </location>
</feature>
<feature type="compositionally biased region" description="Low complexity" evidence="1">
    <location>
        <begin position="252"/>
        <end position="266"/>
    </location>
</feature>
<gene>
    <name evidence="2" type="ORF">J4Q44_G00323090</name>
</gene>
<feature type="region of interest" description="Disordered" evidence="1">
    <location>
        <begin position="1"/>
        <end position="24"/>
    </location>
</feature>
<dbReference type="Proteomes" id="UP001356427">
    <property type="component" value="Unassembled WGS sequence"/>
</dbReference>
<accession>A0AAN8QG30</accession>
<feature type="region of interest" description="Disordered" evidence="1">
    <location>
        <begin position="57"/>
        <end position="96"/>
    </location>
</feature>
<reference evidence="2 3" key="1">
    <citation type="submission" date="2021-04" db="EMBL/GenBank/DDBJ databases">
        <authorList>
            <person name="De Guttry C."/>
            <person name="Zahm M."/>
            <person name="Klopp C."/>
            <person name="Cabau C."/>
            <person name="Louis A."/>
            <person name="Berthelot C."/>
            <person name="Parey E."/>
            <person name="Roest Crollius H."/>
            <person name="Montfort J."/>
            <person name="Robinson-Rechavi M."/>
            <person name="Bucao C."/>
            <person name="Bouchez O."/>
            <person name="Gislard M."/>
            <person name="Lluch J."/>
            <person name="Milhes M."/>
            <person name="Lampietro C."/>
            <person name="Lopez Roques C."/>
            <person name="Donnadieu C."/>
            <person name="Braasch I."/>
            <person name="Desvignes T."/>
            <person name="Postlethwait J."/>
            <person name="Bobe J."/>
            <person name="Wedekind C."/>
            <person name="Guiguen Y."/>
        </authorList>
    </citation>
    <scope>NUCLEOTIDE SEQUENCE [LARGE SCALE GENOMIC DNA]</scope>
    <source>
        <strain evidence="2">Cs_M1</strain>
        <tissue evidence="2">Blood</tissue>
    </source>
</reference>
<evidence type="ECO:0000313" key="3">
    <source>
        <dbReference type="Proteomes" id="UP001356427"/>
    </source>
</evidence>
<keyword evidence="3" id="KW-1185">Reference proteome</keyword>
<dbReference type="AlphaFoldDB" id="A0AAN8QG30"/>
<evidence type="ECO:0000256" key="1">
    <source>
        <dbReference type="SAM" id="MobiDB-lite"/>
    </source>
</evidence>
<feature type="region of interest" description="Disordered" evidence="1">
    <location>
        <begin position="155"/>
        <end position="177"/>
    </location>
</feature>
<organism evidence="2 3">
    <name type="scientific">Coregonus suidteri</name>
    <dbReference type="NCBI Taxonomy" id="861788"/>
    <lineage>
        <taxon>Eukaryota</taxon>
        <taxon>Metazoa</taxon>
        <taxon>Chordata</taxon>
        <taxon>Craniata</taxon>
        <taxon>Vertebrata</taxon>
        <taxon>Euteleostomi</taxon>
        <taxon>Actinopterygii</taxon>
        <taxon>Neopterygii</taxon>
        <taxon>Teleostei</taxon>
        <taxon>Protacanthopterygii</taxon>
        <taxon>Salmoniformes</taxon>
        <taxon>Salmonidae</taxon>
        <taxon>Coregoninae</taxon>
        <taxon>Coregonus</taxon>
    </lineage>
</organism>
<proteinExistence type="predicted"/>
<evidence type="ECO:0000313" key="2">
    <source>
        <dbReference type="EMBL" id="KAK6297726.1"/>
    </source>
</evidence>